<comment type="caution">
    <text evidence="5">The sequence shown here is derived from an EMBL/GenBank/DDBJ whole genome shotgun (WGS) entry which is preliminary data.</text>
</comment>
<evidence type="ECO:0000259" key="4">
    <source>
        <dbReference type="Pfam" id="PF00156"/>
    </source>
</evidence>
<dbReference type="GO" id="GO:0016740">
    <property type="term" value="F:transferase activity"/>
    <property type="evidence" value="ECO:0007669"/>
    <property type="project" value="UniProtKB-KW"/>
</dbReference>
<evidence type="ECO:0000313" key="5">
    <source>
        <dbReference type="EMBL" id="KAJ8603349.1"/>
    </source>
</evidence>
<evidence type="ECO:0000256" key="3">
    <source>
        <dbReference type="SAM" id="MobiDB-lite"/>
    </source>
</evidence>
<dbReference type="PANTHER" id="PTHR43864:SF1">
    <property type="entry name" value="XANTHINE PHOSPHORIBOSYLTRANSFERASE"/>
    <property type="match status" value="1"/>
</dbReference>
<dbReference type="InterPro" id="IPR029057">
    <property type="entry name" value="PRTase-like"/>
</dbReference>
<evidence type="ECO:0000313" key="6">
    <source>
        <dbReference type="Proteomes" id="UP001230188"/>
    </source>
</evidence>
<dbReference type="EMBL" id="JAQMWT010000356">
    <property type="protein sequence ID" value="KAJ8603349.1"/>
    <property type="molecule type" value="Genomic_DNA"/>
</dbReference>
<keyword evidence="2" id="KW-0660">Purine salvage</keyword>
<keyword evidence="1" id="KW-0808">Transferase</keyword>
<accession>A0AAD7XKT7</accession>
<name>A0AAD7XKT7_9STRA</name>
<feature type="compositionally biased region" description="Low complexity" evidence="3">
    <location>
        <begin position="89"/>
        <end position="103"/>
    </location>
</feature>
<organism evidence="5 6">
    <name type="scientific">Chrysophaeum taylorii</name>
    <dbReference type="NCBI Taxonomy" id="2483200"/>
    <lineage>
        <taxon>Eukaryota</taxon>
        <taxon>Sar</taxon>
        <taxon>Stramenopiles</taxon>
        <taxon>Ochrophyta</taxon>
        <taxon>Pelagophyceae</taxon>
        <taxon>Pelagomonadales</taxon>
        <taxon>Pelagomonadaceae</taxon>
        <taxon>Chrysophaeum</taxon>
    </lineage>
</organism>
<dbReference type="GO" id="GO:0006166">
    <property type="term" value="P:purine ribonucleoside salvage"/>
    <property type="evidence" value="ECO:0007669"/>
    <property type="project" value="UniProtKB-KW"/>
</dbReference>
<proteinExistence type="predicted"/>
<dbReference type="AlphaFoldDB" id="A0AAD7XKT7"/>
<dbReference type="CDD" id="cd06223">
    <property type="entry name" value="PRTases_typeI"/>
    <property type="match status" value="1"/>
</dbReference>
<keyword evidence="6" id="KW-1185">Reference proteome</keyword>
<sequence>MYRKFKKSGTTSAQQITLQRRRWKRPWETINLRVTRSALIATSSRIGDIEVAALLLLDGGGIVVDVVLGNLEDDDGGDDDDDDDDEESAATTSTAGNSTNSHSISVISSPLPPTLNCQRGFTLLMIFVLGLLVSPKLKAFKAPASLSDGLEAVWVGSFPADVETMAVHHLREWGVELHSFHDIHCDENESAATVAEWLHRQTGYPALAEHTTLEIGDDYFVSPVDDRADALLAKLATSSGVATFSSTVAFHDGTRCKTANASVTVVLQLAKVSTALCSKTEAIHSLTMTLAEDSEFVSQYSHFVFEWFEHRRQRALTPRRRYTGAALLRERIRDAARVLPNGDVDVSSFVGSSVDVQLLDACAEETISRLDVGAITKILTTGASGQQFALPIARQLSVPLVCARRENQIQTQKLSSPLGRVAYADSVDVTYQSKHFGPGQQLFVPQHLFSANDNVLVVDDFLASGSCQEAMLRLVARAGATPFALAVLIEKKFERARDFLAGYDIPVISLATILSVDNNYIDLEEPPPEKMRRNQQQLQTRGTSVVWVSTTTTTT</sequence>
<dbReference type="Pfam" id="PF00156">
    <property type="entry name" value="Pribosyltran"/>
    <property type="match status" value="1"/>
</dbReference>
<reference evidence="5" key="1">
    <citation type="submission" date="2023-01" db="EMBL/GenBank/DDBJ databases">
        <title>Metagenome sequencing of chrysophaentin producing Chrysophaeum taylorii.</title>
        <authorList>
            <person name="Davison J."/>
            <person name="Bewley C."/>
        </authorList>
    </citation>
    <scope>NUCLEOTIDE SEQUENCE</scope>
    <source>
        <strain evidence="5">NIES-1699</strain>
    </source>
</reference>
<feature type="region of interest" description="Disordered" evidence="3">
    <location>
        <begin position="73"/>
        <end position="103"/>
    </location>
</feature>
<evidence type="ECO:0000256" key="1">
    <source>
        <dbReference type="ARBA" id="ARBA00022679"/>
    </source>
</evidence>
<protein>
    <recommendedName>
        <fullName evidence="4">Phosphoribosyltransferase domain-containing protein</fullName>
    </recommendedName>
</protein>
<dbReference type="InterPro" id="IPR050118">
    <property type="entry name" value="Pur/Pyrimidine_PRTase"/>
</dbReference>
<dbReference type="SUPFAM" id="SSF53271">
    <property type="entry name" value="PRTase-like"/>
    <property type="match status" value="1"/>
</dbReference>
<feature type="compositionally biased region" description="Acidic residues" evidence="3">
    <location>
        <begin position="73"/>
        <end position="88"/>
    </location>
</feature>
<dbReference type="PANTHER" id="PTHR43864">
    <property type="entry name" value="HYPOXANTHINE/GUANINE PHOSPHORIBOSYLTRANSFERASE"/>
    <property type="match status" value="1"/>
</dbReference>
<dbReference type="InterPro" id="IPR000836">
    <property type="entry name" value="PRTase_dom"/>
</dbReference>
<evidence type="ECO:0000256" key="2">
    <source>
        <dbReference type="ARBA" id="ARBA00022726"/>
    </source>
</evidence>
<dbReference type="Gene3D" id="3.40.50.2020">
    <property type="match status" value="1"/>
</dbReference>
<gene>
    <name evidence="5" type="ORF">CTAYLR_004268</name>
</gene>
<feature type="domain" description="Phosphoribosyltransferase" evidence="4">
    <location>
        <begin position="375"/>
        <end position="493"/>
    </location>
</feature>
<dbReference type="Proteomes" id="UP001230188">
    <property type="component" value="Unassembled WGS sequence"/>
</dbReference>